<dbReference type="Proteomes" id="UP000198648">
    <property type="component" value="Unassembled WGS sequence"/>
</dbReference>
<sequence length="211" mass="24763">MHNITFISTIHNEIGKCNSIELCKIIEKINPEVIFLEALNETYSKYENHLFTSFGVFHKKLEISAIQYYSLNNSFEFIPVLDNGLSDAFEKKYNLVCDNKEWQKLIDNYNSLAKEHGFEFLNCIESIKLQEEMRVLESSLLNGHKLEIVFNEEIESYENSMMNNIYSYCKNNNFNSAIYLCGVAHRKSIIEKIEKFNSQEHLKLNWNVFGD</sequence>
<evidence type="ECO:0008006" key="3">
    <source>
        <dbReference type="Google" id="ProtNLM"/>
    </source>
</evidence>
<reference evidence="1 2" key="1">
    <citation type="submission" date="2016-10" db="EMBL/GenBank/DDBJ databases">
        <authorList>
            <person name="de Groot N.N."/>
        </authorList>
    </citation>
    <scope>NUCLEOTIDE SEQUENCE [LARGE SCALE GENOMIC DNA]</scope>
    <source>
        <strain evidence="1 2">DSM 27078</strain>
    </source>
</reference>
<organism evidence="1 2">
    <name type="scientific">Flavobacterium urocaniciphilum</name>
    <dbReference type="NCBI Taxonomy" id="1299341"/>
    <lineage>
        <taxon>Bacteria</taxon>
        <taxon>Pseudomonadati</taxon>
        <taxon>Bacteroidota</taxon>
        <taxon>Flavobacteriia</taxon>
        <taxon>Flavobacteriales</taxon>
        <taxon>Flavobacteriaceae</taxon>
        <taxon>Flavobacterium</taxon>
    </lineage>
</organism>
<dbReference type="OrthoDB" id="674654at2"/>
<dbReference type="AlphaFoldDB" id="A0A1H9D6B5"/>
<evidence type="ECO:0000313" key="1">
    <source>
        <dbReference type="EMBL" id="SEQ08919.1"/>
    </source>
</evidence>
<name>A0A1H9D6B5_9FLAO</name>
<protein>
    <recommendedName>
        <fullName evidence="3">Haem-binding uptake, Tiki superfamily, ChaN</fullName>
    </recommendedName>
</protein>
<keyword evidence="2" id="KW-1185">Reference proteome</keyword>
<gene>
    <name evidence="1" type="ORF">SAMN05444005_10654</name>
</gene>
<proteinExistence type="predicted"/>
<evidence type="ECO:0000313" key="2">
    <source>
        <dbReference type="Proteomes" id="UP000198648"/>
    </source>
</evidence>
<dbReference type="RefSeq" id="WP_091468896.1">
    <property type="nucleotide sequence ID" value="NZ_FOEI01000006.1"/>
</dbReference>
<accession>A0A1H9D6B5</accession>
<dbReference type="EMBL" id="FOEI01000006">
    <property type="protein sequence ID" value="SEQ08919.1"/>
    <property type="molecule type" value="Genomic_DNA"/>
</dbReference>
<dbReference type="STRING" id="1299341.SAMN05444005_10654"/>